<organism evidence="3 4">
    <name type="scientific">Blepharisma stoltei</name>
    <dbReference type="NCBI Taxonomy" id="1481888"/>
    <lineage>
        <taxon>Eukaryota</taxon>
        <taxon>Sar</taxon>
        <taxon>Alveolata</taxon>
        <taxon>Ciliophora</taxon>
        <taxon>Postciliodesmatophora</taxon>
        <taxon>Heterotrichea</taxon>
        <taxon>Heterotrichida</taxon>
        <taxon>Blepharismidae</taxon>
        <taxon>Blepharisma</taxon>
    </lineage>
</organism>
<feature type="compositionally biased region" description="Low complexity" evidence="2">
    <location>
        <begin position="34"/>
        <end position="45"/>
    </location>
</feature>
<keyword evidence="1" id="KW-0175">Coiled coil</keyword>
<feature type="compositionally biased region" description="Basic and acidic residues" evidence="2">
    <location>
        <begin position="18"/>
        <end position="33"/>
    </location>
</feature>
<feature type="region of interest" description="Disordered" evidence="2">
    <location>
        <begin position="1"/>
        <end position="57"/>
    </location>
</feature>
<feature type="compositionally biased region" description="Acidic residues" evidence="2">
    <location>
        <begin position="1"/>
        <end position="16"/>
    </location>
</feature>
<dbReference type="Proteomes" id="UP001162131">
    <property type="component" value="Unassembled WGS sequence"/>
</dbReference>
<evidence type="ECO:0000313" key="4">
    <source>
        <dbReference type="Proteomes" id="UP001162131"/>
    </source>
</evidence>
<sequence length="409" mass="46640">MDSSSDEFQEDNDPSNEFETKLQESYQFHKESNSRPISSSSSNRPQTASRHRDDPDPRVAVFIIPPFQVYSKIANHLTAQGIPKSEVVSALGEFSTLEKFRNGFSTLGLELTEDEILVLFRDNGISKNGILRISEIYSKIINEVKEEEEDTSHHSQDNNPDQLRREAEKLLQATQPKLAKKLKQKSDRSLKRPVSGAIRSHGSSAKSFRPVSAYEGSKLSQTKPDRVIFKKNYLQETKSKQKEAEKELALTVDKCKREFEYESLHKMGEANEIAQSMGLPTIYRAIKKEDGTTKCHIYHNDQFVEEITLDNFLREWRRLKRKQKPAINMQPQAAAITTQPSVSENLMKSTQQPSAKVNKKERQEELKKLLLETKELTNKLKEQLKILEKKGIVSKSMHSSVAGFSSSLI</sequence>
<gene>
    <name evidence="3" type="ORF">BSTOLATCC_MIC39677</name>
</gene>
<evidence type="ECO:0000256" key="1">
    <source>
        <dbReference type="SAM" id="Coils"/>
    </source>
</evidence>
<dbReference type="EMBL" id="CAJZBQ010000039">
    <property type="protein sequence ID" value="CAG9325894.1"/>
    <property type="molecule type" value="Genomic_DNA"/>
</dbReference>
<reference evidence="3" key="1">
    <citation type="submission" date="2021-09" db="EMBL/GenBank/DDBJ databases">
        <authorList>
            <consortium name="AG Swart"/>
            <person name="Singh M."/>
            <person name="Singh A."/>
            <person name="Seah K."/>
            <person name="Emmerich C."/>
        </authorList>
    </citation>
    <scope>NUCLEOTIDE SEQUENCE</scope>
    <source>
        <strain evidence="3">ATCC30299</strain>
    </source>
</reference>
<proteinExistence type="predicted"/>
<protein>
    <submittedName>
        <fullName evidence="3">Uncharacterized protein</fullName>
    </submittedName>
</protein>
<name>A0AAU9JLD4_9CILI</name>
<accession>A0AAU9JLD4</accession>
<evidence type="ECO:0000256" key="2">
    <source>
        <dbReference type="SAM" id="MobiDB-lite"/>
    </source>
</evidence>
<keyword evidence="4" id="KW-1185">Reference proteome</keyword>
<comment type="caution">
    <text evidence="3">The sequence shown here is derived from an EMBL/GenBank/DDBJ whole genome shotgun (WGS) entry which is preliminary data.</text>
</comment>
<feature type="coiled-coil region" evidence="1">
    <location>
        <begin position="359"/>
        <end position="390"/>
    </location>
</feature>
<evidence type="ECO:0000313" key="3">
    <source>
        <dbReference type="EMBL" id="CAG9325894.1"/>
    </source>
</evidence>
<feature type="region of interest" description="Disordered" evidence="2">
    <location>
        <begin position="176"/>
        <end position="213"/>
    </location>
</feature>
<dbReference type="AlphaFoldDB" id="A0AAU9JLD4"/>